<evidence type="ECO:0000256" key="1">
    <source>
        <dbReference type="SAM" id="MobiDB-lite"/>
    </source>
</evidence>
<dbReference type="OrthoDB" id="2107747at2759"/>
<dbReference type="Pfam" id="PF14299">
    <property type="entry name" value="PP2"/>
    <property type="match status" value="2"/>
</dbReference>
<dbReference type="PANTHER" id="PTHR48478:SF1">
    <property type="entry name" value="LECTIN-LIKE"/>
    <property type="match status" value="1"/>
</dbReference>
<organism evidence="2 3">
    <name type="scientific">Phtheirospermum japonicum</name>
    <dbReference type="NCBI Taxonomy" id="374723"/>
    <lineage>
        <taxon>Eukaryota</taxon>
        <taxon>Viridiplantae</taxon>
        <taxon>Streptophyta</taxon>
        <taxon>Embryophyta</taxon>
        <taxon>Tracheophyta</taxon>
        <taxon>Spermatophyta</taxon>
        <taxon>Magnoliopsida</taxon>
        <taxon>eudicotyledons</taxon>
        <taxon>Gunneridae</taxon>
        <taxon>Pentapetalae</taxon>
        <taxon>asterids</taxon>
        <taxon>lamiids</taxon>
        <taxon>Lamiales</taxon>
        <taxon>Orobanchaceae</taxon>
        <taxon>Orobanchaceae incertae sedis</taxon>
        <taxon>Phtheirospermum</taxon>
    </lineage>
</organism>
<keyword evidence="3" id="KW-1185">Reference proteome</keyword>
<evidence type="ECO:0000313" key="3">
    <source>
        <dbReference type="Proteomes" id="UP000653305"/>
    </source>
</evidence>
<name>A0A830D4Q6_9LAMI</name>
<feature type="region of interest" description="Disordered" evidence="1">
    <location>
        <begin position="164"/>
        <end position="197"/>
    </location>
</feature>
<dbReference type="InterPro" id="IPR052147">
    <property type="entry name" value="PP2-like/Lectin"/>
</dbReference>
<dbReference type="Proteomes" id="UP000653305">
    <property type="component" value="Unassembled WGS sequence"/>
</dbReference>
<accession>A0A830D4Q6</accession>
<dbReference type="AlphaFoldDB" id="A0A830D4Q6"/>
<dbReference type="PANTHER" id="PTHR48478">
    <property type="entry name" value="LECTIN-LIKE"/>
    <property type="match status" value="1"/>
</dbReference>
<reference evidence="2" key="1">
    <citation type="submission" date="2020-07" db="EMBL/GenBank/DDBJ databases">
        <title>Ethylene signaling mediates host invasion by parasitic plants.</title>
        <authorList>
            <person name="Yoshida S."/>
        </authorList>
    </citation>
    <scope>NUCLEOTIDE SEQUENCE</scope>
    <source>
        <strain evidence="2">Okayama</strain>
    </source>
</reference>
<sequence length="325" mass="36632">MASNASPHHLPNPSTKFIKDKQGKMIYQPKDLNIVWGEDDHYWNVPNKENSAAKLRQISWLEVTGSIDGTSRNKNYDVGFRLSLAPDAFGWGTSPIYVMVKRGKEGKFAWEKVFLNPKETSEFEVTGRLMKADKQKARNSDDDKVYFGLYEVWSGKWKGAGLSHNEAAGPNNEGSTSNNASEGDNTNPKPNQSTKQVSLPHNYEDILKHADSPVDRSSTEKLLEQLYAETTYEIAFILKLKDPAYGWQVPVNLRLTLPDGTKQERKENLMEKPREKWIEISAGEFKSSAEKVGEIEISLFEYEGGIWKKGLLIKGIVIRPKAPAV</sequence>
<evidence type="ECO:0000313" key="2">
    <source>
        <dbReference type="EMBL" id="GFQ04829.1"/>
    </source>
</evidence>
<dbReference type="InterPro" id="IPR025886">
    <property type="entry name" value="PP2-like"/>
</dbReference>
<dbReference type="GO" id="GO:0030246">
    <property type="term" value="F:carbohydrate binding"/>
    <property type="evidence" value="ECO:0007669"/>
    <property type="project" value="InterPro"/>
</dbReference>
<gene>
    <name evidence="2" type="ORF">PHJA_002626900</name>
</gene>
<comment type="caution">
    <text evidence="2">The sequence shown here is derived from an EMBL/GenBank/DDBJ whole genome shotgun (WGS) entry which is preliminary data.</text>
</comment>
<feature type="compositionally biased region" description="Polar residues" evidence="1">
    <location>
        <begin position="172"/>
        <end position="197"/>
    </location>
</feature>
<proteinExistence type="predicted"/>
<dbReference type="EMBL" id="BMAC01000978">
    <property type="protein sequence ID" value="GFQ04829.1"/>
    <property type="molecule type" value="Genomic_DNA"/>
</dbReference>
<protein>
    <submittedName>
        <fullName evidence="2">Protein phloem protein 2-like a9</fullName>
    </submittedName>
</protein>